<proteinExistence type="predicted"/>
<evidence type="ECO:0000313" key="3">
    <source>
        <dbReference type="Proteomes" id="UP000799779"/>
    </source>
</evidence>
<accession>A0A6A5X4N7</accession>
<evidence type="ECO:0000313" key="2">
    <source>
        <dbReference type="EMBL" id="KAF2007837.1"/>
    </source>
</evidence>
<evidence type="ECO:0000256" key="1">
    <source>
        <dbReference type="SAM" id="MobiDB-lite"/>
    </source>
</evidence>
<dbReference type="OrthoDB" id="5413908at2759"/>
<dbReference type="AlphaFoldDB" id="A0A6A5X4N7"/>
<gene>
    <name evidence="2" type="ORF">P154DRAFT_516643</name>
</gene>
<sequence length="438" mass="51081">MVETYGDISIIAVPGIETLTESERIAFLEKAQRRLIPDYLDANALYSRLQAITPPPDKEEDDEESRVLEAQARQDLESDDCLPCYPPCLNVPIRNPPEQYRQIIEYWESFSGTGDVVLCAQRSDWQKFRQFQQRLRHRNRNKLFSVFLDELRERRRAHKLDDNVHLLLDPRQQNRKQTWIEFQDYHLRLHERMEKQQEGLQVDLDNSQEKSSGIDMEPAVQQERAIHQRLDYVETTLQWHKVMLSWIEQCRLAMDPLLTARGKKGGSKKNSLAILGNVRVSKSTPKQTRTPILTTFERISSDSAITMPSGGQNSPPNRPRRSQRLAVLGNVSKSTPKRTRTSKTTIFEPNSSDAAITMLRSQNPSPDRPRRSKRLALVVNARTSMPKRQQMQGEPQRRSQVHQLHTNVLKDRRVQESLMQVERHREENKKMITLLRKR</sequence>
<protein>
    <submittedName>
        <fullName evidence="2">Uncharacterized protein</fullName>
    </submittedName>
</protein>
<dbReference type="Proteomes" id="UP000799779">
    <property type="component" value="Unassembled WGS sequence"/>
</dbReference>
<name>A0A6A5X4N7_9PLEO</name>
<dbReference type="EMBL" id="ML977556">
    <property type="protein sequence ID" value="KAF2007837.1"/>
    <property type="molecule type" value="Genomic_DNA"/>
</dbReference>
<reference evidence="2" key="1">
    <citation type="journal article" date="2020" name="Stud. Mycol.">
        <title>101 Dothideomycetes genomes: a test case for predicting lifestyles and emergence of pathogens.</title>
        <authorList>
            <person name="Haridas S."/>
            <person name="Albert R."/>
            <person name="Binder M."/>
            <person name="Bloem J."/>
            <person name="Labutti K."/>
            <person name="Salamov A."/>
            <person name="Andreopoulos B."/>
            <person name="Baker S."/>
            <person name="Barry K."/>
            <person name="Bills G."/>
            <person name="Bluhm B."/>
            <person name="Cannon C."/>
            <person name="Castanera R."/>
            <person name="Culley D."/>
            <person name="Daum C."/>
            <person name="Ezra D."/>
            <person name="Gonzalez J."/>
            <person name="Henrissat B."/>
            <person name="Kuo A."/>
            <person name="Liang C."/>
            <person name="Lipzen A."/>
            <person name="Lutzoni F."/>
            <person name="Magnuson J."/>
            <person name="Mondo S."/>
            <person name="Nolan M."/>
            <person name="Ohm R."/>
            <person name="Pangilinan J."/>
            <person name="Park H.-J."/>
            <person name="Ramirez L."/>
            <person name="Alfaro M."/>
            <person name="Sun H."/>
            <person name="Tritt A."/>
            <person name="Yoshinaga Y."/>
            <person name="Zwiers L.-H."/>
            <person name="Turgeon B."/>
            <person name="Goodwin S."/>
            <person name="Spatafora J."/>
            <person name="Crous P."/>
            <person name="Grigoriev I."/>
        </authorList>
    </citation>
    <scope>NUCLEOTIDE SEQUENCE</scope>
    <source>
        <strain evidence="2">CBS 123094</strain>
    </source>
</reference>
<feature type="region of interest" description="Disordered" evidence="1">
    <location>
        <begin position="300"/>
        <end position="321"/>
    </location>
</feature>
<keyword evidence="3" id="KW-1185">Reference proteome</keyword>
<organism evidence="2 3">
    <name type="scientific">Amniculicola lignicola CBS 123094</name>
    <dbReference type="NCBI Taxonomy" id="1392246"/>
    <lineage>
        <taxon>Eukaryota</taxon>
        <taxon>Fungi</taxon>
        <taxon>Dikarya</taxon>
        <taxon>Ascomycota</taxon>
        <taxon>Pezizomycotina</taxon>
        <taxon>Dothideomycetes</taxon>
        <taxon>Pleosporomycetidae</taxon>
        <taxon>Pleosporales</taxon>
        <taxon>Amniculicolaceae</taxon>
        <taxon>Amniculicola</taxon>
    </lineage>
</organism>